<reference evidence="2 3" key="1">
    <citation type="submission" date="2024-03" db="EMBL/GenBank/DDBJ databases">
        <authorList>
            <person name="Gkanogiannis A."/>
            <person name="Becerra Lopez-Lavalle L."/>
        </authorList>
    </citation>
    <scope>NUCLEOTIDE SEQUENCE [LARGE SCALE GENOMIC DNA]</scope>
</reference>
<protein>
    <submittedName>
        <fullName evidence="2">Uncharacterized protein</fullName>
    </submittedName>
</protein>
<organism evidence="2 3">
    <name type="scientific">Citrullus colocynthis</name>
    <name type="common">colocynth</name>
    <dbReference type="NCBI Taxonomy" id="252529"/>
    <lineage>
        <taxon>Eukaryota</taxon>
        <taxon>Viridiplantae</taxon>
        <taxon>Streptophyta</taxon>
        <taxon>Embryophyta</taxon>
        <taxon>Tracheophyta</taxon>
        <taxon>Spermatophyta</taxon>
        <taxon>Magnoliopsida</taxon>
        <taxon>eudicotyledons</taxon>
        <taxon>Gunneridae</taxon>
        <taxon>Pentapetalae</taxon>
        <taxon>rosids</taxon>
        <taxon>fabids</taxon>
        <taxon>Cucurbitales</taxon>
        <taxon>Cucurbitaceae</taxon>
        <taxon>Benincaseae</taxon>
        <taxon>Citrullus</taxon>
    </lineage>
</organism>
<accession>A0ABP0YPF0</accession>
<keyword evidence="3" id="KW-1185">Reference proteome</keyword>
<proteinExistence type="predicted"/>
<evidence type="ECO:0000313" key="2">
    <source>
        <dbReference type="EMBL" id="CAK9322394.1"/>
    </source>
</evidence>
<dbReference type="EMBL" id="OZ021739">
    <property type="protein sequence ID" value="CAK9322394.1"/>
    <property type="molecule type" value="Genomic_DNA"/>
</dbReference>
<sequence length="87" mass="9633">MLHTFDSLHSPAPELQSLRRNHGGDTSGVKNLHQSGVSSSSACLVKGFGLYSLQQQFSYQALGLELEEEDNKNSKTSEFPVWLSHKN</sequence>
<evidence type="ECO:0000313" key="3">
    <source>
        <dbReference type="Proteomes" id="UP001642487"/>
    </source>
</evidence>
<gene>
    <name evidence="2" type="ORF">CITCOLO1_LOCUS14540</name>
</gene>
<dbReference type="Proteomes" id="UP001642487">
    <property type="component" value="Chromosome 5"/>
</dbReference>
<evidence type="ECO:0000256" key="1">
    <source>
        <dbReference type="SAM" id="MobiDB-lite"/>
    </source>
</evidence>
<feature type="region of interest" description="Disordered" evidence="1">
    <location>
        <begin position="1"/>
        <end position="36"/>
    </location>
</feature>
<feature type="region of interest" description="Disordered" evidence="1">
    <location>
        <begin position="68"/>
        <end position="87"/>
    </location>
</feature>
<name>A0ABP0YPF0_9ROSI</name>